<comment type="caution">
    <text evidence="1">The sequence shown here is derived from an EMBL/GenBank/DDBJ whole genome shotgun (WGS) entry which is preliminary data.</text>
</comment>
<evidence type="ECO:0000313" key="2">
    <source>
        <dbReference type="Proteomes" id="UP000324917"/>
    </source>
</evidence>
<dbReference type="AlphaFoldDB" id="A0A5A5RFD9"/>
<accession>A0A5A5RFD9</accession>
<proteinExistence type="predicted"/>
<evidence type="ECO:0008006" key="3">
    <source>
        <dbReference type="Google" id="ProtNLM"/>
    </source>
</evidence>
<dbReference type="EMBL" id="BHVP01000032">
    <property type="protein sequence ID" value="GCA75263.1"/>
    <property type="molecule type" value="Genomic_DNA"/>
</dbReference>
<evidence type="ECO:0000313" key="1">
    <source>
        <dbReference type="EMBL" id="GCA75263.1"/>
    </source>
</evidence>
<protein>
    <recommendedName>
        <fullName evidence="3">BrnT family toxin</fullName>
    </recommendedName>
</protein>
<sequence length="95" mass="11084">MVFDWDNNKNQSNLIKHGISFEEAIAIFADPSILTFEDTRCNYGETRFVSIGQITLTTQEKKAIIVVIHTQRNQSIRLISARKANERERKRYEQP</sequence>
<gene>
    <name evidence="1" type="ORF">MiTe_02094</name>
</gene>
<dbReference type="InterPro" id="IPR007460">
    <property type="entry name" value="BrnT_toxin"/>
</dbReference>
<organism evidence="1 2">
    <name type="scientific">Microcystis aeruginosa NIES-2520</name>
    <dbReference type="NCBI Taxonomy" id="2303982"/>
    <lineage>
        <taxon>Bacteria</taxon>
        <taxon>Bacillati</taxon>
        <taxon>Cyanobacteriota</taxon>
        <taxon>Cyanophyceae</taxon>
        <taxon>Oscillatoriophycideae</taxon>
        <taxon>Chroococcales</taxon>
        <taxon>Microcystaceae</taxon>
        <taxon>Microcystis</taxon>
    </lineage>
</organism>
<dbReference type="Pfam" id="PF04365">
    <property type="entry name" value="BrnT_toxin"/>
    <property type="match status" value="1"/>
</dbReference>
<reference evidence="1 2" key="1">
    <citation type="submission" date="2018-09" db="EMBL/GenBank/DDBJ databases">
        <title>Evolutionary history of phycoerythrin pigmentation in the water bloom-forming cyanobacterium Microcystis aeruginosa.</title>
        <authorList>
            <person name="Tanabe Y."/>
            <person name="Tanabe Y."/>
            <person name="Yamaguchi H."/>
        </authorList>
    </citation>
    <scope>NUCLEOTIDE SEQUENCE [LARGE SCALE GENOMIC DNA]</scope>
    <source>
        <strain evidence="1 2">NIES-2520</strain>
    </source>
</reference>
<dbReference type="Proteomes" id="UP000324917">
    <property type="component" value="Unassembled WGS sequence"/>
</dbReference>
<dbReference type="RefSeq" id="WP_149986751.1">
    <property type="nucleotide sequence ID" value="NZ_BHVP01000032.1"/>
</dbReference>
<dbReference type="Gene3D" id="3.10.450.530">
    <property type="entry name" value="Ribonuclease toxin, BrnT, of type II toxin-antitoxin system"/>
    <property type="match status" value="1"/>
</dbReference>
<name>A0A5A5RFD9_MICAE</name>
<dbReference type="InterPro" id="IPR038573">
    <property type="entry name" value="BrnT_sf"/>
</dbReference>